<dbReference type="PANTHER" id="PTHR10314">
    <property type="entry name" value="CYSTATHIONINE BETA-SYNTHASE"/>
    <property type="match status" value="1"/>
</dbReference>
<protein>
    <submittedName>
        <fullName evidence="4">PALP domain-containing protein</fullName>
    </submittedName>
</protein>
<dbReference type="InterPro" id="IPR001926">
    <property type="entry name" value="TrpB-like_PALP"/>
</dbReference>
<dbReference type="SUPFAM" id="SSF53686">
    <property type="entry name" value="Tryptophan synthase beta subunit-like PLP-dependent enzymes"/>
    <property type="match status" value="1"/>
</dbReference>
<dbReference type="InterPro" id="IPR036052">
    <property type="entry name" value="TrpB-like_PALP_sf"/>
</dbReference>
<feature type="signal peptide" evidence="1">
    <location>
        <begin position="1"/>
        <end position="15"/>
    </location>
</feature>
<evidence type="ECO:0000313" key="3">
    <source>
        <dbReference type="Proteomes" id="UP000492821"/>
    </source>
</evidence>
<keyword evidence="1" id="KW-0732">Signal</keyword>
<evidence type="ECO:0000256" key="1">
    <source>
        <dbReference type="SAM" id="SignalP"/>
    </source>
</evidence>
<keyword evidence="3" id="KW-1185">Reference proteome</keyword>
<accession>A0A7E4UNB6</accession>
<organism evidence="3 4">
    <name type="scientific">Panagrellus redivivus</name>
    <name type="common">Microworm</name>
    <dbReference type="NCBI Taxonomy" id="6233"/>
    <lineage>
        <taxon>Eukaryota</taxon>
        <taxon>Metazoa</taxon>
        <taxon>Ecdysozoa</taxon>
        <taxon>Nematoda</taxon>
        <taxon>Chromadorea</taxon>
        <taxon>Rhabditida</taxon>
        <taxon>Tylenchina</taxon>
        <taxon>Panagrolaimomorpha</taxon>
        <taxon>Panagrolaimoidea</taxon>
        <taxon>Panagrolaimidae</taxon>
        <taxon>Panagrellus</taxon>
    </lineage>
</organism>
<feature type="domain" description="Tryptophan synthase beta chain-like PALP" evidence="2">
    <location>
        <begin position="51"/>
        <end position="344"/>
    </location>
</feature>
<dbReference type="InterPro" id="IPR050214">
    <property type="entry name" value="Cys_Synth/Cystath_Beta-Synth"/>
</dbReference>
<reference evidence="3" key="1">
    <citation type="journal article" date="2013" name="Genetics">
        <title>The draft genome and transcriptome of Panagrellus redivivus are shaped by the harsh demands of a free-living lifestyle.</title>
        <authorList>
            <person name="Srinivasan J."/>
            <person name="Dillman A.R."/>
            <person name="Macchietto M.G."/>
            <person name="Heikkinen L."/>
            <person name="Lakso M."/>
            <person name="Fracchia K.M."/>
            <person name="Antoshechkin I."/>
            <person name="Mortazavi A."/>
            <person name="Wong G."/>
            <person name="Sternberg P.W."/>
        </authorList>
    </citation>
    <scope>NUCLEOTIDE SEQUENCE [LARGE SCALE GENOMIC DNA]</scope>
    <source>
        <strain evidence="3">MT8872</strain>
    </source>
</reference>
<dbReference type="WBParaSite" id="Pan_g10837.t1">
    <property type="protein sequence ID" value="Pan_g10837.t1"/>
    <property type="gene ID" value="Pan_g10837"/>
</dbReference>
<dbReference type="AlphaFoldDB" id="A0A7E4UNB6"/>
<name>A0A7E4UNB6_PANRE</name>
<dbReference type="Gene3D" id="3.40.50.1100">
    <property type="match status" value="2"/>
</dbReference>
<dbReference type="Pfam" id="PF00291">
    <property type="entry name" value="PALP"/>
    <property type="match status" value="1"/>
</dbReference>
<proteinExistence type="predicted"/>
<feature type="chain" id="PRO_5028980273" evidence="1">
    <location>
        <begin position="16"/>
        <end position="419"/>
    </location>
</feature>
<evidence type="ECO:0000313" key="4">
    <source>
        <dbReference type="WBParaSite" id="Pan_g10837.t1"/>
    </source>
</evidence>
<dbReference type="Proteomes" id="UP000492821">
    <property type="component" value="Unassembled WGS sequence"/>
</dbReference>
<sequence length="419" mass="46732">MLALILLGLVTTAAGTLLTLSPTHQDHCKVDQVLWRQKAVLKMWDERRLMKPTPLKFYKVPGMPHIEMFFKDESESRTSNLKHRMAWSLIMWGLIEGHIKQNIHLYEASSGSTALSLAYMARIIGIKFTAVLPDSVPLQTIEKIRQYGAEAMKVPTAMMFDRATELAKKNRGFFLNQFANADKAEDYHATDYLKYDSINIMHEIVKQFKAMKKREPHYFVHTAGTGGMITSVGRYVLKAGLNTKVVLADTQFSIYYDYVINNKFTKESGLYNWQGPGIPGAGFGNTGPAVEGVTTSLHRNVIDIAYKIPDLASVAAMHFLKDNGIRGGVSTGLNFLAALSIGANNRSKGEKIRIVPIIGDKAEIYQNTYLNNKFVDARFHTQGGQKVFDCWKRVIKAAVTSGKDPLKLGAAQCKYEAGK</sequence>
<evidence type="ECO:0000259" key="2">
    <source>
        <dbReference type="Pfam" id="PF00291"/>
    </source>
</evidence>
<reference evidence="4" key="2">
    <citation type="submission" date="2020-10" db="UniProtKB">
        <authorList>
            <consortium name="WormBaseParasite"/>
        </authorList>
    </citation>
    <scope>IDENTIFICATION</scope>
</reference>
<dbReference type="GO" id="GO:0019344">
    <property type="term" value="P:cysteine biosynthetic process"/>
    <property type="evidence" value="ECO:0007669"/>
    <property type="project" value="UniProtKB-ARBA"/>
</dbReference>